<proteinExistence type="predicted"/>
<dbReference type="Proteomes" id="UP000449944">
    <property type="component" value="Unassembled WGS sequence"/>
</dbReference>
<sequence>MSNMKTEIVVVRLTKHERAMLDAVKTTPLLADWLKILAFSQVEQQEKNQDPK</sequence>
<dbReference type="AlphaFoldDB" id="A0AAW9VG54"/>
<name>A0AAW9VG54_9GAMM</name>
<reference evidence="1 2" key="1">
    <citation type="submission" date="2019-10" db="EMBL/GenBank/DDBJ databases">
        <title>Comparative genomic analysis of Providencia.</title>
        <authorList>
            <person name="Yuan C."/>
            <person name="Wei Y."/>
            <person name="Yin Z."/>
        </authorList>
    </citation>
    <scope>NUCLEOTIDE SEQUENCE [LARGE SCALE GENOMIC DNA]</scope>
    <source>
        <strain evidence="2">wls1934</strain>
    </source>
</reference>
<gene>
    <name evidence="1" type="ORF">GKR67_19685</name>
</gene>
<dbReference type="KEGG" id="pala:CO695_16270"/>
<dbReference type="GeneID" id="57294115"/>
<protein>
    <submittedName>
        <fullName evidence="1">MbeCy</fullName>
    </submittedName>
</protein>
<dbReference type="RefSeq" id="WP_039861905.1">
    <property type="nucleotide sequence ID" value="NZ_CP023536.1"/>
</dbReference>
<organism evidence="1 2">
    <name type="scientific">Providencia alcalifaciens</name>
    <dbReference type="NCBI Taxonomy" id="126385"/>
    <lineage>
        <taxon>Bacteria</taxon>
        <taxon>Pseudomonadati</taxon>
        <taxon>Pseudomonadota</taxon>
        <taxon>Gammaproteobacteria</taxon>
        <taxon>Enterobacterales</taxon>
        <taxon>Morganellaceae</taxon>
        <taxon>Providencia</taxon>
    </lineage>
</organism>
<accession>A0AAW9VG54</accession>
<dbReference type="EMBL" id="WLUB01000059">
    <property type="protein sequence ID" value="MTC36790.1"/>
    <property type="molecule type" value="Genomic_DNA"/>
</dbReference>
<evidence type="ECO:0000313" key="1">
    <source>
        <dbReference type="EMBL" id="MTC36790.1"/>
    </source>
</evidence>
<comment type="caution">
    <text evidence="1">The sequence shown here is derived from an EMBL/GenBank/DDBJ whole genome shotgun (WGS) entry which is preliminary data.</text>
</comment>
<evidence type="ECO:0000313" key="2">
    <source>
        <dbReference type="Proteomes" id="UP000449944"/>
    </source>
</evidence>